<dbReference type="InterPro" id="IPR052734">
    <property type="entry name" value="Nod_factor_acetyltransferase"/>
</dbReference>
<sequence length="348" mass="38516">MTTRTGEGGRDAWVDYAKAIGIVLVVYGHVARGVFNAGIPLDEPLYRLVDSIVYSFHMPLFFFLSGIFFFHSLRRRGRVALALNKVDTIVYPYILWSLIQGLAEVWLSRYTTGSVTLTEVLSLWDPRAQFWFLYALFLVFVTAILVYRRESGALLFGVLVVSALAYVFQARIPSLMHSDYVVKNLVFFALGVWFSSVRHRLAPWAGPWAALGLVLFIAVQTGFHLGLGLTHEDKGVASLLVAVVSILAVASLCIWLARAPVRWVVALGGASMAIYVMHILAGSGARVLLSRFLGVQDALTQIVLGCLAGILLPMLALWLMRRLGISGLLSAPRWLSAEALYRSVTRER</sequence>
<accession>A0A5M8FEQ3</accession>
<dbReference type="OrthoDB" id="9814956at2"/>
<name>A0A5M8FEQ3_9GAMM</name>
<dbReference type="AlphaFoldDB" id="A0A5M8FEQ3"/>
<feature type="transmembrane region" description="Helical" evidence="1">
    <location>
        <begin position="154"/>
        <end position="174"/>
    </location>
</feature>
<gene>
    <name evidence="3" type="ORF">F2Q65_16340</name>
</gene>
<comment type="caution">
    <text evidence="3">The sequence shown here is derived from an EMBL/GenBank/DDBJ whole genome shotgun (WGS) entry which is preliminary data.</text>
</comment>
<keyword evidence="1" id="KW-0472">Membrane</keyword>
<keyword evidence="3" id="KW-0012">Acyltransferase</keyword>
<dbReference type="EMBL" id="VWXX01000036">
    <property type="protein sequence ID" value="KAA6183157.1"/>
    <property type="molecule type" value="Genomic_DNA"/>
</dbReference>
<feature type="transmembrane region" description="Helical" evidence="1">
    <location>
        <begin position="90"/>
        <end position="108"/>
    </location>
</feature>
<organism evidence="3 4">
    <name type="scientific">Thiohalocapsa marina</name>
    <dbReference type="NCBI Taxonomy" id="424902"/>
    <lineage>
        <taxon>Bacteria</taxon>
        <taxon>Pseudomonadati</taxon>
        <taxon>Pseudomonadota</taxon>
        <taxon>Gammaproteobacteria</taxon>
        <taxon>Chromatiales</taxon>
        <taxon>Chromatiaceae</taxon>
        <taxon>Thiohalocapsa</taxon>
    </lineage>
</organism>
<dbReference type="GO" id="GO:0016747">
    <property type="term" value="F:acyltransferase activity, transferring groups other than amino-acyl groups"/>
    <property type="evidence" value="ECO:0007669"/>
    <property type="project" value="InterPro"/>
</dbReference>
<dbReference type="RefSeq" id="WP_150094477.1">
    <property type="nucleotide sequence ID" value="NZ_VWXX01000036.1"/>
</dbReference>
<dbReference type="PANTHER" id="PTHR37312:SF1">
    <property type="entry name" value="MEMBRANE-BOUND ACYLTRANSFERASE YKRP-RELATED"/>
    <property type="match status" value="1"/>
</dbReference>
<feature type="domain" description="Acyltransferase 3" evidence="2">
    <location>
        <begin position="12"/>
        <end position="317"/>
    </location>
</feature>
<keyword evidence="1" id="KW-1133">Transmembrane helix</keyword>
<feature type="transmembrane region" description="Helical" evidence="1">
    <location>
        <begin position="128"/>
        <end position="147"/>
    </location>
</feature>
<evidence type="ECO:0000259" key="2">
    <source>
        <dbReference type="Pfam" id="PF01757"/>
    </source>
</evidence>
<feature type="transmembrane region" description="Helical" evidence="1">
    <location>
        <begin position="263"/>
        <end position="281"/>
    </location>
</feature>
<feature type="transmembrane region" description="Helical" evidence="1">
    <location>
        <begin position="208"/>
        <end position="229"/>
    </location>
</feature>
<keyword evidence="1" id="KW-0812">Transmembrane</keyword>
<dbReference type="PANTHER" id="PTHR37312">
    <property type="entry name" value="MEMBRANE-BOUND ACYLTRANSFERASE YKRP-RELATED"/>
    <property type="match status" value="1"/>
</dbReference>
<dbReference type="InterPro" id="IPR002656">
    <property type="entry name" value="Acyl_transf_3_dom"/>
</dbReference>
<feature type="transmembrane region" description="Helical" evidence="1">
    <location>
        <begin position="235"/>
        <end position="256"/>
    </location>
</feature>
<reference evidence="3 4" key="1">
    <citation type="submission" date="2019-09" db="EMBL/GenBank/DDBJ databases">
        <title>Whole-genome sequence of the purple sulfur bacterium Thiohalocapsa marina DSM 19078.</title>
        <authorList>
            <person name="Kyndt J.A."/>
            <person name="Meyer T.E."/>
        </authorList>
    </citation>
    <scope>NUCLEOTIDE SEQUENCE [LARGE SCALE GENOMIC DNA]</scope>
    <source>
        <strain evidence="3 4">DSM 19078</strain>
    </source>
</reference>
<keyword evidence="4" id="KW-1185">Reference proteome</keyword>
<evidence type="ECO:0000256" key="1">
    <source>
        <dbReference type="SAM" id="Phobius"/>
    </source>
</evidence>
<evidence type="ECO:0000313" key="4">
    <source>
        <dbReference type="Proteomes" id="UP000322981"/>
    </source>
</evidence>
<feature type="transmembrane region" description="Helical" evidence="1">
    <location>
        <begin position="12"/>
        <end position="31"/>
    </location>
</feature>
<proteinExistence type="predicted"/>
<dbReference type="Pfam" id="PF01757">
    <property type="entry name" value="Acyl_transf_3"/>
    <property type="match status" value="1"/>
</dbReference>
<protein>
    <submittedName>
        <fullName evidence="3">Acyltransferase</fullName>
    </submittedName>
</protein>
<feature type="transmembrane region" description="Helical" evidence="1">
    <location>
        <begin position="301"/>
        <end position="320"/>
    </location>
</feature>
<dbReference type="Proteomes" id="UP000322981">
    <property type="component" value="Unassembled WGS sequence"/>
</dbReference>
<keyword evidence="3" id="KW-0808">Transferase</keyword>
<evidence type="ECO:0000313" key="3">
    <source>
        <dbReference type="EMBL" id="KAA6183157.1"/>
    </source>
</evidence>
<feature type="transmembrane region" description="Helical" evidence="1">
    <location>
        <begin position="180"/>
        <end position="196"/>
    </location>
</feature>
<feature type="transmembrane region" description="Helical" evidence="1">
    <location>
        <begin position="51"/>
        <end position="70"/>
    </location>
</feature>